<sequence length="685" mass="76547">MLGRKRMIWGVKVAAALLLLGLAGVAVPQPASAQLPYSTWYSDLNAGMIRTQPVYVPDRIVDGNGVERGFSSPSDIFIAENDHVFIADTGNDRIVELNEKGEYVRSIGQEEGPGKLTQPEGVFVAPGGTIYAANTGGQSIVLYAPDGSFAREFKKPEATALAADYHFYPTKLVADRRGVMYIVVKDTFLGLLRMSPDGEFTGFFGANKAKLSWLDRVKRALLNEKQLAQEIAKQPNPILNATLADDGFLVTTSSGTASDGQIKKLNAGGFDAFRNKPFDEPDLIDTAIDSNGFLYGLSRSGDISVSVYDPTGEAVFYFGSTQKSARQLGIADYGSSIAINGNNELWVADNAANLIQVFKRTSFGDTYMTASHLYFEGDYEQSRSYWEEVLRQNGMLNIAYNGLGKIALHDGDYDAALDYFKQSNDPKGYSDAYWYIRYEWLKDNFLLAVVVLIAGSWGLSFGARRLALFARRRTWPPLVRKYAGELRDALYLMVHPYNGFYRLKDRHISYAVIVFLLALAVAVHVWSVFASGFIAYPFDLGEYNLPLSLAFMIVPWLTWVIANYLVSTVKGGEGRFREVLQGSAFAIVPYIVITIPTTILTNFVVLEEWIVIDLIRQAMWVWIIVLFFVMTQVIHNFDFTEAFKNASVTLFTIGIIWVFAMIVSGLVYNFYDFIEQIYREVTFRA</sequence>
<comment type="caution">
    <text evidence="8">The sequence shown here is derived from an EMBL/GenBank/DDBJ whole genome shotgun (WGS) entry which is preliminary data.</text>
</comment>
<feature type="domain" description="Yip1" evidence="7">
    <location>
        <begin position="492"/>
        <end position="659"/>
    </location>
</feature>
<keyword evidence="2 5" id="KW-0812">Transmembrane</keyword>
<evidence type="ECO:0000256" key="4">
    <source>
        <dbReference type="ARBA" id="ARBA00023136"/>
    </source>
</evidence>
<evidence type="ECO:0000313" key="8">
    <source>
        <dbReference type="EMBL" id="RED87538.1"/>
    </source>
</evidence>
<reference evidence="8 9" key="1">
    <citation type="submission" date="2018-07" db="EMBL/GenBank/DDBJ databases">
        <title>Genomic Encyclopedia of Type Strains, Phase III (KMG-III): the genomes of soil and plant-associated and newly described type strains.</title>
        <authorList>
            <person name="Whitman W."/>
        </authorList>
    </citation>
    <scope>NUCLEOTIDE SEQUENCE [LARGE SCALE GENOMIC DNA]</scope>
    <source>
        <strain evidence="8 9">CECT 7287</strain>
    </source>
</reference>
<feature type="transmembrane region" description="Helical" evidence="5">
    <location>
        <begin position="649"/>
        <end position="671"/>
    </location>
</feature>
<feature type="transmembrane region" description="Helical" evidence="5">
    <location>
        <begin position="547"/>
        <end position="566"/>
    </location>
</feature>
<dbReference type="PANTHER" id="PTHR24104">
    <property type="entry name" value="E3 UBIQUITIN-PROTEIN LIGASE NHLRC1-RELATED"/>
    <property type="match status" value="1"/>
</dbReference>
<dbReference type="CDD" id="cd05819">
    <property type="entry name" value="NHL"/>
    <property type="match status" value="1"/>
</dbReference>
<dbReference type="InterPro" id="IPR006977">
    <property type="entry name" value="Yip1_dom"/>
</dbReference>
<evidence type="ECO:0000256" key="6">
    <source>
        <dbReference type="SAM" id="SignalP"/>
    </source>
</evidence>
<dbReference type="InterPro" id="IPR050952">
    <property type="entry name" value="TRIM-NHL_E3_ligases"/>
</dbReference>
<feature type="chain" id="PRO_5017536119" evidence="6">
    <location>
        <begin position="34"/>
        <end position="685"/>
    </location>
</feature>
<gene>
    <name evidence="8" type="ORF">DFP98_10215</name>
</gene>
<dbReference type="GO" id="GO:0061630">
    <property type="term" value="F:ubiquitin protein ligase activity"/>
    <property type="evidence" value="ECO:0007669"/>
    <property type="project" value="TreeGrafter"/>
</dbReference>
<dbReference type="SUPFAM" id="SSF101898">
    <property type="entry name" value="NHL repeat"/>
    <property type="match status" value="1"/>
</dbReference>
<feature type="signal peptide" evidence="6">
    <location>
        <begin position="1"/>
        <end position="33"/>
    </location>
</feature>
<dbReference type="Proteomes" id="UP000256977">
    <property type="component" value="Unassembled WGS sequence"/>
</dbReference>
<feature type="transmembrane region" description="Helical" evidence="5">
    <location>
        <begin position="618"/>
        <end position="637"/>
    </location>
</feature>
<organism evidence="8 9">
    <name type="scientific">Cohnella phaseoli</name>
    <dbReference type="NCBI Taxonomy" id="456490"/>
    <lineage>
        <taxon>Bacteria</taxon>
        <taxon>Bacillati</taxon>
        <taxon>Bacillota</taxon>
        <taxon>Bacilli</taxon>
        <taxon>Bacillales</taxon>
        <taxon>Paenibacillaceae</taxon>
        <taxon>Cohnella</taxon>
    </lineage>
</organism>
<evidence type="ECO:0000256" key="1">
    <source>
        <dbReference type="ARBA" id="ARBA00004141"/>
    </source>
</evidence>
<proteinExistence type="predicted"/>
<dbReference type="Pfam" id="PF04893">
    <property type="entry name" value="Yip1"/>
    <property type="match status" value="1"/>
</dbReference>
<dbReference type="RefSeq" id="WP_116058956.1">
    <property type="nucleotide sequence ID" value="NZ_QRDZ01000002.1"/>
</dbReference>
<comment type="subcellular location">
    <subcellularLocation>
        <location evidence="1">Membrane</location>
        <topology evidence="1">Multi-pass membrane protein</topology>
    </subcellularLocation>
</comment>
<evidence type="ECO:0000259" key="7">
    <source>
        <dbReference type="Pfam" id="PF04893"/>
    </source>
</evidence>
<feature type="transmembrane region" description="Helical" evidence="5">
    <location>
        <begin position="587"/>
        <end position="606"/>
    </location>
</feature>
<dbReference type="OrthoDB" id="9799230at2"/>
<dbReference type="InterPro" id="IPR011990">
    <property type="entry name" value="TPR-like_helical_dom_sf"/>
</dbReference>
<keyword evidence="9" id="KW-1185">Reference proteome</keyword>
<feature type="transmembrane region" description="Helical" evidence="5">
    <location>
        <begin position="445"/>
        <end position="463"/>
    </location>
</feature>
<evidence type="ECO:0000256" key="5">
    <source>
        <dbReference type="SAM" id="Phobius"/>
    </source>
</evidence>
<dbReference type="PANTHER" id="PTHR24104:SF25">
    <property type="entry name" value="PROTEIN LIN-41"/>
    <property type="match status" value="1"/>
</dbReference>
<dbReference type="GO" id="GO:0008270">
    <property type="term" value="F:zinc ion binding"/>
    <property type="evidence" value="ECO:0007669"/>
    <property type="project" value="UniProtKB-KW"/>
</dbReference>
<evidence type="ECO:0000256" key="3">
    <source>
        <dbReference type="ARBA" id="ARBA00022989"/>
    </source>
</evidence>
<dbReference type="EMBL" id="QRDZ01000002">
    <property type="protein sequence ID" value="RED87538.1"/>
    <property type="molecule type" value="Genomic_DNA"/>
</dbReference>
<dbReference type="GO" id="GO:0016020">
    <property type="term" value="C:membrane"/>
    <property type="evidence" value="ECO:0007669"/>
    <property type="project" value="UniProtKB-SubCell"/>
</dbReference>
<keyword evidence="3 5" id="KW-1133">Transmembrane helix</keyword>
<name>A0A3D9KMX9_9BACL</name>
<keyword evidence="6" id="KW-0732">Signal</keyword>
<evidence type="ECO:0000256" key="2">
    <source>
        <dbReference type="ARBA" id="ARBA00022692"/>
    </source>
</evidence>
<evidence type="ECO:0000313" key="9">
    <source>
        <dbReference type="Proteomes" id="UP000256977"/>
    </source>
</evidence>
<keyword evidence="4 5" id="KW-0472">Membrane</keyword>
<dbReference type="Pfam" id="PF13432">
    <property type="entry name" value="TPR_16"/>
    <property type="match status" value="1"/>
</dbReference>
<dbReference type="Gene3D" id="2.120.10.30">
    <property type="entry name" value="TolB, C-terminal domain"/>
    <property type="match status" value="2"/>
</dbReference>
<dbReference type="SUPFAM" id="SSF48452">
    <property type="entry name" value="TPR-like"/>
    <property type="match status" value="1"/>
</dbReference>
<feature type="transmembrane region" description="Helical" evidence="5">
    <location>
        <begin position="510"/>
        <end position="535"/>
    </location>
</feature>
<dbReference type="AlphaFoldDB" id="A0A3D9KMX9"/>
<dbReference type="InterPro" id="IPR011042">
    <property type="entry name" value="6-blade_b-propeller_TolB-like"/>
</dbReference>
<accession>A0A3D9KMX9</accession>
<dbReference type="GO" id="GO:0043161">
    <property type="term" value="P:proteasome-mediated ubiquitin-dependent protein catabolic process"/>
    <property type="evidence" value="ECO:0007669"/>
    <property type="project" value="TreeGrafter"/>
</dbReference>
<dbReference type="GO" id="GO:0000209">
    <property type="term" value="P:protein polyubiquitination"/>
    <property type="evidence" value="ECO:0007669"/>
    <property type="project" value="TreeGrafter"/>
</dbReference>
<protein>
    <submittedName>
        <fullName evidence="8">Tetratricopeptide repeat protein</fullName>
    </submittedName>
</protein>